<dbReference type="GO" id="GO:0004536">
    <property type="term" value="F:DNA nuclease activity"/>
    <property type="evidence" value="ECO:0000318"/>
    <property type="project" value="GO_Central"/>
</dbReference>
<dbReference type="GO" id="GO:0006308">
    <property type="term" value="P:DNA catabolic process"/>
    <property type="evidence" value="ECO:0000318"/>
    <property type="project" value="GO_Central"/>
</dbReference>
<evidence type="ECO:0000256" key="1">
    <source>
        <dbReference type="ARBA" id="ARBA00022722"/>
    </source>
</evidence>
<gene>
    <name evidence="3" type="ORF">TVAG_243370</name>
</gene>
<evidence type="ECO:0000256" key="2">
    <source>
        <dbReference type="ARBA" id="ARBA00022801"/>
    </source>
</evidence>
<reference evidence="3" key="2">
    <citation type="journal article" date="2007" name="Science">
        <title>Draft genome sequence of the sexually transmitted pathogen Trichomonas vaginalis.</title>
        <authorList>
            <person name="Carlton J.M."/>
            <person name="Hirt R.P."/>
            <person name="Silva J.C."/>
            <person name="Delcher A.L."/>
            <person name="Schatz M."/>
            <person name="Zhao Q."/>
            <person name="Wortman J.R."/>
            <person name="Bidwell S.L."/>
            <person name="Alsmark U.C.M."/>
            <person name="Besteiro S."/>
            <person name="Sicheritz-Ponten T."/>
            <person name="Noel C.J."/>
            <person name="Dacks J.B."/>
            <person name="Foster P.G."/>
            <person name="Simillion C."/>
            <person name="Van de Peer Y."/>
            <person name="Miranda-Saavedra D."/>
            <person name="Barton G.J."/>
            <person name="Westrop G.D."/>
            <person name="Mueller S."/>
            <person name="Dessi D."/>
            <person name="Fiori P.L."/>
            <person name="Ren Q."/>
            <person name="Paulsen I."/>
            <person name="Zhang H."/>
            <person name="Bastida-Corcuera F.D."/>
            <person name="Simoes-Barbosa A."/>
            <person name="Brown M.T."/>
            <person name="Hayes R.D."/>
            <person name="Mukherjee M."/>
            <person name="Okumura C.Y."/>
            <person name="Schneider R."/>
            <person name="Smith A.J."/>
            <person name="Vanacova S."/>
            <person name="Villalvazo M."/>
            <person name="Haas B.J."/>
            <person name="Pertea M."/>
            <person name="Feldblyum T.V."/>
            <person name="Utterback T.R."/>
            <person name="Shu C.L."/>
            <person name="Osoegawa K."/>
            <person name="de Jong P.J."/>
            <person name="Hrdy I."/>
            <person name="Horvathova L."/>
            <person name="Zubacova Z."/>
            <person name="Dolezal P."/>
            <person name="Malik S.B."/>
            <person name="Logsdon J.M. Jr."/>
            <person name="Henze K."/>
            <person name="Gupta A."/>
            <person name="Wang C.C."/>
            <person name="Dunne R.L."/>
            <person name="Upcroft J.A."/>
            <person name="Upcroft P."/>
            <person name="White O."/>
            <person name="Salzberg S.L."/>
            <person name="Tang P."/>
            <person name="Chiu C.-H."/>
            <person name="Lee Y.-S."/>
            <person name="Embley T.M."/>
            <person name="Coombs G.H."/>
            <person name="Mottram J.C."/>
            <person name="Tachezy J."/>
            <person name="Fraser-Liggett C.M."/>
            <person name="Johnson P.J."/>
        </authorList>
    </citation>
    <scope>NUCLEOTIDE SEQUENCE [LARGE SCALE GENOMIC DNA]</scope>
    <source>
        <strain evidence="3">G3</strain>
    </source>
</reference>
<dbReference type="VEuPathDB" id="TrichDB:TVAGG3_0076170"/>
<keyword evidence="4" id="KW-1185">Reference proteome</keyword>
<dbReference type="EMBL" id="DS113805">
    <property type="protein sequence ID" value="EAX95448.1"/>
    <property type="molecule type" value="Genomic_DNA"/>
</dbReference>
<dbReference type="AlphaFoldDB" id="A2FI20"/>
<dbReference type="RefSeq" id="XP_001308378.1">
    <property type="nucleotide sequence ID" value="XM_001308377.1"/>
</dbReference>
<dbReference type="STRING" id="5722.A2FI20"/>
<dbReference type="PANTHER" id="PTHR33607">
    <property type="entry name" value="ENDONUCLEASE-1"/>
    <property type="match status" value="1"/>
</dbReference>
<dbReference type="OrthoDB" id="423935at2759"/>
<dbReference type="SMR" id="A2FI20"/>
<name>A2FI20_TRIV3</name>
<dbReference type="GO" id="GO:0016787">
    <property type="term" value="F:hydrolase activity"/>
    <property type="evidence" value="ECO:0007669"/>
    <property type="project" value="UniProtKB-KW"/>
</dbReference>
<proteinExistence type="predicted"/>
<dbReference type="InParanoid" id="A2FI20"/>
<dbReference type="Pfam" id="PF04231">
    <property type="entry name" value="Endonuclease_1"/>
    <property type="match status" value="1"/>
</dbReference>
<accession>A2FI20</accession>
<dbReference type="eggNOG" id="ENOG502QTYN">
    <property type="taxonomic scope" value="Eukaryota"/>
</dbReference>
<dbReference type="Proteomes" id="UP000001542">
    <property type="component" value="Unassembled WGS sequence"/>
</dbReference>
<reference evidence="3" key="1">
    <citation type="submission" date="2006-10" db="EMBL/GenBank/DDBJ databases">
        <authorList>
            <person name="Amadeo P."/>
            <person name="Zhao Q."/>
            <person name="Wortman J."/>
            <person name="Fraser-Liggett C."/>
            <person name="Carlton J."/>
        </authorList>
    </citation>
    <scope>NUCLEOTIDE SEQUENCE</scope>
    <source>
        <strain evidence="3">G3</strain>
    </source>
</reference>
<dbReference type="InterPro" id="IPR044925">
    <property type="entry name" value="His-Me_finger_sf"/>
</dbReference>
<sequence length="230" mass="26629">MLPIFAKLISCDAAFRAELKKKYLNHNIYQYDDAKRYMYNNIDCQNGELHLIYGGNSIKWECGGTKIPSTTSVNAEHIVPESFFSKRLPMVSDLHHLISAPCKLNNKRGNYKFGNFSYDQVACWCINNDCTTNKPYNPDDYSCLSKSNHWMPRVSDRGEVARAVLYWFTMYDDKDVKMEQVGDLQTFINWAKTYPPSEHEINRNNLVNQYQGNVNPYIVDPSLVDPAWVN</sequence>
<organism evidence="3 4">
    <name type="scientific">Trichomonas vaginalis (strain ATCC PRA-98 / G3)</name>
    <dbReference type="NCBI Taxonomy" id="412133"/>
    <lineage>
        <taxon>Eukaryota</taxon>
        <taxon>Metamonada</taxon>
        <taxon>Parabasalia</taxon>
        <taxon>Trichomonadida</taxon>
        <taxon>Trichomonadidae</taxon>
        <taxon>Trichomonas</taxon>
    </lineage>
</organism>
<keyword evidence="1" id="KW-0540">Nuclease</keyword>
<dbReference type="PANTHER" id="PTHR33607:SF2">
    <property type="entry name" value="ENDONUCLEASE-1"/>
    <property type="match status" value="1"/>
</dbReference>
<dbReference type="KEGG" id="tva:4753202"/>
<keyword evidence="2" id="KW-0378">Hydrolase</keyword>
<dbReference type="VEuPathDB" id="TrichDB:TVAG_243370"/>
<protein>
    <submittedName>
        <fullName evidence="3">Secreted nuclease, putative</fullName>
    </submittedName>
</protein>
<evidence type="ECO:0000313" key="3">
    <source>
        <dbReference type="EMBL" id="EAX95448.1"/>
    </source>
</evidence>
<dbReference type="InterPro" id="IPR007346">
    <property type="entry name" value="Endonuclease-I"/>
</dbReference>
<dbReference type="SUPFAM" id="SSF54060">
    <property type="entry name" value="His-Me finger endonucleases"/>
    <property type="match status" value="1"/>
</dbReference>
<evidence type="ECO:0000313" key="4">
    <source>
        <dbReference type="Proteomes" id="UP000001542"/>
    </source>
</evidence>